<dbReference type="Pfam" id="PF00023">
    <property type="entry name" value="Ank"/>
    <property type="match status" value="1"/>
</dbReference>
<evidence type="ECO:0000256" key="4">
    <source>
        <dbReference type="SAM" id="SignalP"/>
    </source>
</evidence>
<dbReference type="GeneID" id="47723880"/>
<evidence type="ECO:0000256" key="2">
    <source>
        <dbReference type="ARBA" id="ARBA00023043"/>
    </source>
</evidence>
<organism evidence="5 6">
    <name type="scientific">Tenacibaculum maritimum NCIMB 2154</name>
    <dbReference type="NCBI Taxonomy" id="1349785"/>
    <lineage>
        <taxon>Bacteria</taxon>
        <taxon>Pseudomonadati</taxon>
        <taxon>Bacteroidota</taxon>
        <taxon>Flavobacteriia</taxon>
        <taxon>Flavobacteriales</taxon>
        <taxon>Flavobacteriaceae</taxon>
        <taxon>Tenacibaculum</taxon>
    </lineage>
</organism>
<evidence type="ECO:0000313" key="5">
    <source>
        <dbReference type="EMBL" id="SFZ83966.1"/>
    </source>
</evidence>
<sequence length="173" mass="19143">MKKNITLLCLLLCSVVLYAQDTIFDYSRIGNTEAIKRLYKENAKIIDTLNNKGFTPLILAVYNNQEATVDFLLAHKAATDVQDIYGNTALMGACFKGYEGIVKKLIAHGTDVNKRNYNQATALIFAATFGHAAIVKALIAYGADVSLQDSRGNTALDHARMQENEEILRILEK</sequence>
<keyword evidence="6" id="KW-1185">Reference proteome</keyword>
<name>A0A2H1EBN2_9FLAO</name>
<accession>A0A2H1EBN2</accession>
<dbReference type="PROSITE" id="PS50297">
    <property type="entry name" value="ANK_REP_REGION"/>
    <property type="match status" value="2"/>
</dbReference>
<keyword evidence="4" id="KW-0732">Signal</keyword>
<feature type="repeat" description="ANK" evidence="3">
    <location>
        <begin position="85"/>
        <end position="117"/>
    </location>
</feature>
<keyword evidence="2 3" id="KW-0040">ANK repeat</keyword>
<protein>
    <submittedName>
        <fullName evidence="5">Ankyrin</fullName>
    </submittedName>
</protein>
<feature type="repeat" description="ANK" evidence="3">
    <location>
        <begin position="52"/>
        <end position="84"/>
    </location>
</feature>
<dbReference type="SUPFAM" id="SSF48403">
    <property type="entry name" value="Ankyrin repeat"/>
    <property type="match status" value="1"/>
</dbReference>
<feature type="repeat" description="ANK" evidence="3">
    <location>
        <begin position="118"/>
        <end position="150"/>
    </location>
</feature>
<reference evidence="5 6" key="1">
    <citation type="submission" date="2016-11" db="EMBL/GenBank/DDBJ databases">
        <authorList>
            <person name="Jaros S."/>
            <person name="Januszkiewicz K."/>
            <person name="Wedrychowicz H."/>
        </authorList>
    </citation>
    <scope>NUCLEOTIDE SEQUENCE [LARGE SCALE GENOMIC DNA]</scope>
    <source>
        <strain evidence="5">NCIMB 2154T</strain>
    </source>
</reference>
<dbReference type="Proteomes" id="UP000231564">
    <property type="component" value="Chromosome MARIT"/>
</dbReference>
<keyword evidence="1" id="KW-0677">Repeat</keyword>
<dbReference type="EMBL" id="LT634361">
    <property type="protein sequence ID" value="SFZ83966.1"/>
    <property type="molecule type" value="Genomic_DNA"/>
</dbReference>
<dbReference type="SMART" id="SM00248">
    <property type="entry name" value="ANK"/>
    <property type="match status" value="3"/>
</dbReference>
<dbReference type="Gene3D" id="1.25.40.20">
    <property type="entry name" value="Ankyrin repeat-containing domain"/>
    <property type="match status" value="2"/>
</dbReference>
<proteinExistence type="predicted"/>
<dbReference type="InterPro" id="IPR036770">
    <property type="entry name" value="Ankyrin_rpt-contain_sf"/>
</dbReference>
<dbReference type="PANTHER" id="PTHR24180:SF45">
    <property type="entry name" value="POLY [ADP-RIBOSE] POLYMERASE TANKYRASE"/>
    <property type="match status" value="1"/>
</dbReference>
<evidence type="ECO:0000256" key="1">
    <source>
        <dbReference type="ARBA" id="ARBA00022737"/>
    </source>
</evidence>
<evidence type="ECO:0000313" key="6">
    <source>
        <dbReference type="Proteomes" id="UP000231564"/>
    </source>
</evidence>
<gene>
    <name evidence="5" type="ORF">MARIT_2407</name>
</gene>
<dbReference type="AlphaFoldDB" id="A0A2H1EBN2"/>
<dbReference type="STRING" id="1349785.GCA_000509405_02064"/>
<dbReference type="OrthoDB" id="1374157at2"/>
<dbReference type="KEGG" id="tmar:MARIT_2407"/>
<dbReference type="InterPro" id="IPR051637">
    <property type="entry name" value="Ank_repeat_dom-contain_49"/>
</dbReference>
<feature type="signal peptide" evidence="4">
    <location>
        <begin position="1"/>
        <end position="19"/>
    </location>
</feature>
<dbReference type="RefSeq" id="WP_100211569.1">
    <property type="nucleotide sequence ID" value="NZ_CP138495.1"/>
</dbReference>
<dbReference type="InterPro" id="IPR002110">
    <property type="entry name" value="Ankyrin_rpt"/>
</dbReference>
<dbReference type="PROSITE" id="PS50088">
    <property type="entry name" value="ANK_REPEAT"/>
    <property type="match status" value="3"/>
</dbReference>
<dbReference type="Pfam" id="PF12796">
    <property type="entry name" value="Ank_2"/>
    <property type="match status" value="1"/>
</dbReference>
<evidence type="ECO:0000256" key="3">
    <source>
        <dbReference type="PROSITE-ProRule" id="PRU00023"/>
    </source>
</evidence>
<feature type="chain" id="PRO_5013628258" evidence="4">
    <location>
        <begin position="20"/>
        <end position="173"/>
    </location>
</feature>
<dbReference type="PANTHER" id="PTHR24180">
    <property type="entry name" value="CYCLIN-DEPENDENT KINASE INHIBITOR 2C-RELATED"/>
    <property type="match status" value="1"/>
</dbReference>